<dbReference type="GO" id="GO:0036297">
    <property type="term" value="P:interstrand cross-link repair"/>
    <property type="evidence" value="ECO:0007669"/>
    <property type="project" value="TreeGrafter"/>
</dbReference>
<dbReference type="Pfam" id="PF00270">
    <property type="entry name" value="DEAD"/>
    <property type="match status" value="1"/>
</dbReference>
<comment type="caution">
    <text evidence="6">The sequence shown here is derived from an EMBL/GenBank/DDBJ whole genome shotgun (WGS) entry which is preliminary data.</text>
</comment>
<dbReference type="InterPro" id="IPR001650">
    <property type="entry name" value="Helicase_C-like"/>
</dbReference>
<dbReference type="GO" id="GO:0043138">
    <property type="term" value="F:3'-5' DNA helicase activity"/>
    <property type="evidence" value="ECO:0007669"/>
    <property type="project" value="TreeGrafter"/>
</dbReference>
<dbReference type="PANTHER" id="PTHR47957:SF3">
    <property type="entry name" value="ATP-DEPENDENT HELICASE HRQ1"/>
    <property type="match status" value="1"/>
</dbReference>
<evidence type="ECO:0000313" key="7">
    <source>
        <dbReference type="Proteomes" id="UP000240542"/>
    </source>
</evidence>
<dbReference type="EMBL" id="PYGA01000004">
    <property type="protein sequence ID" value="PSK99013.1"/>
    <property type="molecule type" value="Genomic_DNA"/>
</dbReference>
<protein>
    <submittedName>
        <fullName evidence="6">Uncharacterized protein DUF1998</fullName>
    </submittedName>
</protein>
<dbReference type="InterPro" id="IPR011545">
    <property type="entry name" value="DEAD/DEAH_box_helicase_dom"/>
</dbReference>
<dbReference type="PANTHER" id="PTHR47957">
    <property type="entry name" value="ATP-DEPENDENT HELICASE HRQ1"/>
    <property type="match status" value="1"/>
</dbReference>
<proteinExistence type="predicted"/>
<accession>A0A2P8DP87</accession>
<organism evidence="6 7">
    <name type="scientific">Murinocardiopsis flavida</name>
    <dbReference type="NCBI Taxonomy" id="645275"/>
    <lineage>
        <taxon>Bacteria</taxon>
        <taxon>Bacillati</taxon>
        <taxon>Actinomycetota</taxon>
        <taxon>Actinomycetes</taxon>
        <taxon>Streptosporangiales</taxon>
        <taxon>Nocardiopsidaceae</taxon>
        <taxon>Murinocardiopsis</taxon>
    </lineage>
</organism>
<dbReference type="Pfam" id="PF00271">
    <property type="entry name" value="Helicase_C"/>
    <property type="match status" value="1"/>
</dbReference>
<feature type="domain" description="Helicase C-terminal" evidence="5">
    <location>
        <begin position="932"/>
        <end position="1123"/>
    </location>
</feature>
<feature type="compositionally biased region" description="Polar residues" evidence="3">
    <location>
        <begin position="1498"/>
        <end position="1516"/>
    </location>
</feature>
<name>A0A2P8DP87_9ACTN</name>
<evidence type="ECO:0000256" key="3">
    <source>
        <dbReference type="SAM" id="MobiDB-lite"/>
    </source>
</evidence>
<dbReference type="GO" id="GO:0005524">
    <property type="term" value="F:ATP binding"/>
    <property type="evidence" value="ECO:0007669"/>
    <property type="project" value="UniProtKB-KW"/>
</dbReference>
<gene>
    <name evidence="6" type="ORF">CLV63_104237</name>
</gene>
<feature type="region of interest" description="Disordered" evidence="3">
    <location>
        <begin position="1498"/>
        <end position="1527"/>
    </location>
</feature>
<dbReference type="InterPro" id="IPR027417">
    <property type="entry name" value="P-loop_NTPase"/>
</dbReference>
<reference evidence="6 7" key="1">
    <citation type="submission" date="2018-03" db="EMBL/GenBank/DDBJ databases">
        <title>Genomic Encyclopedia of Archaeal and Bacterial Type Strains, Phase II (KMG-II): from individual species to whole genera.</title>
        <authorList>
            <person name="Goeker M."/>
        </authorList>
    </citation>
    <scope>NUCLEOTIDE SEQUENCE [LARGE SCALE GENOMIC DNA]</scope>
    <source>
        <strain evidence="6 7">DSM 45312</strain>
    </source>
</reference>
<dbReference type="InterPro" id="IPR014001">
    <property type="entry name" value="Helicase_ATP-bd"/>
</dbReference>
<dbReference type="GO" id="GO:0003676">
    <property type="term" value="F:nucleic acid binding"/>
    <property type="evidence" value="ECO:0007669"/>
    <property type="project" value="InterPro"/>
</dbReference>
<dbReference type="Proteomes" id="UP000240542">
    <property type="component" value="Unassembled WGS sequence"/>
</dbReference>
<feature type="domain" description="Helicase ATP-binding" evidence="4">
    <location>
        <begin position="88"/>
        <end position="287"/>
    </location>
</feature>
<evidence type="ECO:0000259" key="4">
    <source>
        <dbReference type="PROSITE" id="PS51192"/>
    </source>
</evidence>
<keyword evidence="7" id="KW-1185">Reference proteome</keyword>
<dbReference type="OrthoDB" id="3197455at2"/>
<evidence type="ECO:0000259" key="5">
    <source>
        <dbReference type="PROSITE" id="PS51194"/>
    </source>
</evidence>
<evidence type="ECO:0000256" key="1">
    <source>
        <dbReference type="ARBA" id="ARBA00022741"/>
    </source>
</evidence>
<dbReference type="PROSITE" id="PS51194">
    <property type="entry name" value="HELICASE_CTER"/>
    <property type="match status" value="1"/>
</dbReference>
<feature type="region of interest" description="Disordered" evidence="3">
    <location>
        <begin position="2054"/>
        <end position="2088"/>
    </location>
</feature>
<dbReference type="PROSITE" id="PS51192">
    <property type="entry name" value="HELICASE_ATP_BIND_1"/>
    <property type="match status" value="1"/>
</dbReference>
<dbReference type="SMART" id="SM00490">
    <property type="entry name" value="HELICc"/>
    <property type="match status" value="1"/>
</dbReference>
<keyword evidence="1" id="KW-0547">Nucleotide-binding</keyword>
<dbReference type="SUPFAM" id="SSF52540">
    <property type="entry name" value="P-loop containing nucleoside triphosphate hydrolases"/>
    <property type="match status" value="2"/>
</dbReference>
<feature type="compositionally biased region" description="Basic and acidic residues" evidence="3">
    <location>
        <begin position="2054"/>
        <end position="2066"/>
    </location>
</feature>
<evidence type="ECO:0000256" key="2">
    <source>
        <dbReference type="ARBA" id="ARBA00022840"/>
    </source>
</evidence>
<dbReference type="Gene3D" id="3.40.50.300">
    <property type="entry name" value="P-loop containing nucleotide triphosphate hydrolases"/>
    <property type="match status" value="2"/>
</dbReference>
<dbReference type="SMART" id="SM00487">
    <property type="entry name" value="DEXDc"/>
    <property type="match status" value="1"/>
</dbReference>
<dbReference type="InterPro" id="IPR018973">
    <property type="entry name" value="MZB"/>
</dbReference>
<sequence length="2218" mass="241874">MQPTLAAAEVRRNVTQYLATTFALADEHVREGLEDFLGHKSEGIFRGPYLRLRTPFRKAADGWREHLDWHPPGFTPYRHQAAAFHRLSTRSGPAQPTVITTGTGSGKTESFLVPVLDHCRRMRAQGRAGVKAVLLYPMNALATDQAGRINEFLRGPGMEQVSAGLYIGDTPETGYDRVRTDRTAIRRARPDVLITNYKMLDLLLQREQDVPLWEDADLAYIVVDEFHTYDGAQGTDVAMLLRRLAAATGHSRSDRPLGDICPVATSATLGAGDTGYRREDVLAVASAVFGTPFGADSLIGEDRIDPARFMDDLDYSLPVPDPVGVANIRDPYGSTGTLAPVMRAFTDRDDLDPAELGRVLKKHILTHALLDILSGGVMDLDLLLPRLPQRGAYTWGRAIKGTPQLAAEALARYIALLSTARDPDDPDSPLLTVEVHMWIRSVSRLLRTIGTGRPAFSWHGEAAPALDTETTASITSRASLPAVYCRHCGRSGWAAYSPESRPHDLDTDPDKIYRSGISAKRFVRSLISATAGEARRHLKDGGVHVLEGHGGRIRPVDERVDFDRAARGDLDGAFVLADLAHNPDAFRDAENDRCPACGAEQGTRFLGSGLAALASVAITELFTGRFGGDGAAEPPKTLLFNDSVQDAAHRAGFVSNRSYTFSLRSLLAARLPADGTPVALNDLIADTVREAATPAYLACVVPPDLHGRTEIDPVLAGTSTGGTKTWQLIGERLAFAAVMEFGLRSRQGRTLELTRTASVDVDLGDPVRLAALARDILVHAPHEGAMSLDAVPGPDTFHAYLRGLLERVRTRGGIAHHWLQPWVKAAGARRYGTIWGQRPDGMPAFPTGVPAPRFVIDRAKGGRAARSGDVDSVAGRGNWYQDFTKRSLNVDPDTADRYLPRLLDLLHDEGVLTRTTANDGATRVYGITPGHVLVRRLDADGAKGGGVLCPVCNWRQTAHPDTLDRWAGAACPRYRCTGRLGPHDDARFADDYYRRLYLDAGPFRVTTAEHTGQLTRAQRERVEQRFVVGDRYTDPNVLSCTPTLELGIDIGALSVVLLGSLPPGPANYVQRAGRAGRSSGNALVLTFVGRRARERYYLREPLDMIAGEIVPPGSFTSAVEILRRQYAAYLVDSAARGLLADVLPLPGRATSLFGESGWLPAFGAAAQAHGTALVERFLALFGGAGEPVSVEAATHLRDFAQVGIKEELAAAENTWHDRLSDLRARIDVLDTAAGALIDSDPEQFRRKRELRAERKAVAKRIREIGRTTAHSALVELGVLPNYSLTDTPTFLEATVFWNDRTDDGDRHYESVIYEHGRPARRALTELAPGNDFYVLGYRHSVNGLDIGAPTSPAYRSWRICPQCGYARTTGAAADTSPCPRCKSGHIGDQSALHRVLEPTRVYSRDRREDARISDDRDERRRVYYEVATAIDIPEDTIVPGAWRRRERAFGVEFSRGAAVRLLNLGPVRMHGAADGVLAGRLVRYHPFHICTSCGGATSTGVPDSGSAQPHTSSGHDTQPGYHRPWCPRRRGREVEHVQLVLAHTLHTEALRILLPAATIHVPERTVSFKAALMAGFARIFGGTLGHLDATVATMPDREIDGLRRYLVVYDTLPGGSGYLYPRSGPDGIREVLEAARDIVAECDCRVDASLAACHRCLLLHVTDEEFSYADRATAKEMLDELLGDWDVESIGGISEISLWDQVESELERRFLSRLQRWADEPGTGRSFTTDSRLIDRITGTLRVESPTGTVENWQVVLQNTLRGTRPDVVFRRRDNRPVQVAVYLDGYTYHAAPDTDRTADDAAKRARLRAHGVTVFQLNLEDVSAWEDERATVTSPAWQPYSHNPMKEARAAYRRRGGDPEELARTVWTNPVHTLLAFLTDPDPEVWRGRVEAALGGLPAVRGAQRARIGAAAVPSAVADGLRGAPLPPDRSGAPHALVRAADAAGTPVTVLVGQNPPVFSGFVVFDDRPETAATQEPEVRKRRWRSWLYWGNLVQFLASGEGECAQLAWSELDGFDTGILAVAGGTGLDADIAAAPIGADDAEATFGDTLDRTRLTRPLLERDAADGAAAPEDGPSAPRRADSGTPAGIRAAQTPEAQHAGTPEPIGDPGWAEVLELIEPEEAGLAELARSLFRRGAPAPEVGYELARDGFQAELAWPEVQIAVVLEDIRVVGAMHAEEKRKRDDAYARAGWEARGAQAWEAAEIARRLAERGGRKE</sequence>
<feature type="compositionally biased region" description="Low complexity" evidence="3">
    <location>
        <begin position="2067"/>
        <end position="2079"/>
    </location>
</feature>
<evidence type="ECO:0000313" key="6">
    <source>
        <dbReference type="EMBL" id="PSK99013.1"/>
    </source>
</evidence>
<keyword evidence="2" id="KW-0067">ATP-binding</keyword>
<dbReference type="Pfam" id="PF09369">
    <property type="entry name" value="MZB"/>
    <property type="match status" value="1"/>
</dbReference>
<dbReference type="GO" id="GO:0006289">
    <property type="term" value="P:nucleotide-excision repair"/>
    <property type="evidence" value="ECO:0007669"/>
    <property type="project" value="TreeGrafter"/>
</dbReference>